<evidence type="ECO:0000313" key="1">
    <source>
        <dbReference type="EMBL" id="KUK36751.1"/>
    </source>
</evidence>
<sequence>MRKSIFDRLEHWEQKLKVILALFFSFLIVLQILLSQEPVRFYLSFAERLEGVPWPGGKSAVAFSLPTATGEVKIRVCSYFSFPRAVVLVNGREVADFQDGEVSLKVCSGDEIVIDGSAYDCQLVFQITAVSRGVVWPPVDYRVTTDASQVSLGKVWIER</sequence>
<proteinExistence type="predicted"/>
<dbReference type="EMBL" id="LGFO01000047">
    <property type="protein sequence ID" value="KUK36751.1"/>
    <property type="molecule type" value="Genomic_DNA"/>
</dbReference>
<protein>
    <submittedName>
        <fullName evidence="1">Putative membrane protein</fullName>
    </submittedName>
</protein>
<name>A0A101FGT8_9THEO</name>
<accession>A0A101FGT8</accession>
<organism evidence="1 2">
    <name type="scientific">Thermacetogenium phaeum</name>
    <dbReference type="NCBI Taxonomy" id="85874"/>
    <lineage>
        <taxon>Bacteria</taxon>
        <taxon>Bacillati</taxon>
        <taxon>Bacillota</taxon>
        <taxon>Clostridia</taxon>
        <taxon>Thermoanaerobacterales</taxon>
        <taxon>Thermoanaerobacteraceae</taxon>
        <taxon>Thermacetogenium</taxon>
    </lineage>
</organism>
<comment type="caution">
    <text evidence="1">The sequence shown here is derived from an EMBL/GenBank/DDBJ whole genome shotgun (WGS) entry which is preliminary data.</text>
</comment>
<gene>
    <name evidence="1" type="ORF">XD66_0545</name>
</gene>
<dbReference type="Proteomes" id="UP000053326">
    <property type="component" value="Unassembled WGS sequence"/>
</dbReference>
<evidence type="ECO:0000313" key="2">
    <source>
        <dbReference type="Proteomes" id="UP000053326"/>
    </source>
</evidence>
<reference evidence="2" key="1">
    <citation type="journal article" date="2015" name="MBio">
        <title>Genome-Resolved Metagenomic Analysis Reveals Roles for Candidate Phyla and Other Microbial Community Members in Biogeochemical Transformations in Oil Reservoirs.</title>
        <authorList>
            <person name="Hu P."/>
            <person name="Tom L."/>
            <person name="Singh A."/>
            <person name="Thomas B.C."/>
            <person name="Baker B.J."/>
            <person name="Piceno Y.M."/>
            <person name="Andersen G.L."/>
            <person name="Banfield J.F."/>
        </authorList>
    </citation>
    <scope>NUCLEOTIDE SEQUENCE [LARGE SCALE GENOMIC DNA]</scope>
</reference>
<dbReference type="AlphaFoldDB" id="A0A101FGT8"/>